<dbReference type="EMBL" id="CM037154">
    <property type="protein sequence ID" value="KAH7859826.1"/>
    <property type="molecule type" value="Genomic_DNA"/>
</dbReference>
<evidence type="ECO:0000313" key="2">
    <source>
        <dbReference type="Proteomes" id="UP000828048"/>
    </source>
</evidence>
<comment type="caution">
    <text evidence="1">The sequence shown here is derived from an EMBL/GenBank/DDBJ whole genome shotgun (WGS) entry which is preliminary data.</text>
</comment>
<organism evidence="1 2">
    <name type="scientific">Vaccinium darrowii</name>
    <dbReference type="NCBI Taxonomy" id="229202"/>
    <lineage>
        <taxon>Eukaryota</taxon>
        <taxon>Viridiplantae</taxon>
        <taxon>Streptophyta</taxon>
        <taxon>Embryophyta</taxon>
        <taxon>Tracheophyta</taxon>
        <taxon>Spermatophyta</taxon>
        <taxon>Magnoliopsida</taxon>
        <taxon>eudicotyledons</taxon>
        <taxon>Gunneridae</taxon>
        <taxon>Pentapetalae</taxon>
        <taxon>asterids</taxon>
        <taxon>Ericales</taxon>
        <taxon>Ericaceae</taxon>
        <taxon>Vaccinioideae</taxon>
        <taxon>Vaccinieae</taxon>
        <taxon>Vaccinium</taxon>
    </lineage>
</organism>
<gene>
    <name evidence="1" type="ORF">Vadar_005883</name>
</gene>
<name>A0ACB7Z214_9ERIC</name>
<reference evidence="1 2" key="1">
    <citation type="journal article" date="2021" name="Hortic Res">
        <title>High-quality reference genome and annotation aids understanding of berry development for evergreen blueberry (Vaccinium darrowii).</title>
        <authorList>
            <person name="Yu J."/>
            <person name="Hulse-Kemp A.M."/>
            <person name="Babiker E."/>
            <person name="Staton M."/>
        </authorList>
    </citation>
    <scope>NUCLEOTIDE SEQUENCE [LARGE SCALE GENOMIC DNA]</scope>
    <source>
        <strain evidence="2">cv. NJ 8807/NJ 8810</strain>
        <tissue evidence="1">Young leaf</tissue>
    </source>
</reference>
<proteinExistence type="predicted"/>
<protein>
    <submittedName>
        <fullName evidence="1">Uncharacterized protein</fullName>
    </submittedName>
</protein>
<dbReference type="Proteomes" id="UP000828048">
    <property type="component" value="Chromosome 4"/>
</dbReference>
<accession>A0ACB7Z214</accession>
<evidence type="ECO:0000313" key="1">
    <source>
        <dbReference type="EMBL" id="KAH7859826.1"/>
    </source>
</evidence>
<keyword evidence="2" id="KW-1185">Reference proteome</keyword>
<sequence length="212" mass="23445">MSEISTSPSSSEELTSNDGRARNQGHPPLAQQTGACYVCGKSGHIARFCKFHKTQPAPQANVAEEPFVAMVTDICMVQCVEGGWADTGANRHVCYDKAWFKTCTPFAEEKIVMLGDSSTTKEFGSGEVDLNFTSGCVLTLKDVLYTPSMRKNMMSSYLLNKAGFKQTMEADCDSPKFYFHNYNWYFRNLAFMIVSYLITFALGSGVIGIIIV</sequence>